<keyword evidence="3" id="KW-0732">Signal</keyword>
<keyword evidence="4" id="KW-0064">Aspartyl protease</keyword>
<dbReference type="PANTHER" id="PTHR47965">
    <property type="entry name" value="ASPARTYL PROTEASE-RELATED"/>
    <property type="match status" value="1"/>
</dbReference>
<dbReference type="PROSITE" id="PS51767">
    <property type="entry name" value="PEPTIDASE_A1"/>
    <property type="match status" value="1"/>
</dbReference>
<evidence type="ECO:0000256" key="6">
    <source>
        <dbReference type="ARBA" id="ARBA00023145"/>
    </source>
</evidence>
<evidence type="ECO:0000256" key="5">
    <source>
        <dbReference type="ARBA" id="ARBA00022801"/>
    </source>
</evidence>
<dbReference type="EMBL" id="SOZJ01000008">
    <property type="protein sequence ID" value="TGJ63394.1"/>
    <property type="molecule type" value="Genomic_DNA"/>
</dbReference>
<accession>A0A7C8PEF6</accession>
<proteinExistence type="inferred from homology"/>
<dbReference type="SUPFAM" id="SSF50630">
    <property type="entry name" value="Acid proteases"/>
    <property type="match status" value="1"/>
</dbReference>
<dbReference type="GO" id="GO:0031505">
    <property type="term" value="P:fungal-type cell wall organization"/>
    <property type="evidence" value="ECO:0007669"/>
    <property type="project" value="TreeGrafter"/>
</dbReference>
<dbReference type="Proteomes" id="UP000297595">
    <property type="component" value="Unassembled WGS sequence"/>
</dbReference>
<dbReference type="InterPro" id="IPR021109">
    <property type="entry name" value="Peptidase_aspartic_dom_sf"/>
</dbReference>
<comment type="caution">
    <text evidence="7">The sequence shown here is derived from an EMBL/GenBank/DDBJ whole genome shotgun (WGS) entry which is preliminary data.</text>
</comment>
<dbReference type="AlphaFoldDB" id="A0A7C8PEF6"/>
<evidence type="ECO:0000256" key="2">
    <source>
        <dbReference type="ARBA" id="ARBA00022670"/>
    </source>
</evidence>
<protein>
    <submittedName>
        <fullName evidence="7">Uncharacterized protein</fullName>
    </submittedName>
</protein>
<dbReference type="Gene3D" id="2.40.70.10">
    <property type="entry name" value="Acid Proteases"/>
    <property type="match status" value="2"/>
</dbReference>
<dbReference type="GO" id="GO:0005576">
    <property type="term" value="C:extracellular region"/>
    <property type="evidence" value="ECO:0007669"/>
    <property type="project" value="TreeGrafter"/>
</dbReference>
<evidence type="ECO:0000256" key="4">
    <source>
        <dbReference type="ARBA" id="ARBA00022750"/>
    </source>
</evidence>
<keyword evidence="6" id="KW-0865">Zymogen</keyword>
<dbReference type="Pfam" id="PF00026">
    <property type="entry name" value="Asp"/>
    <property type="match status" value="1"/>
</dbReference>
<evidence type="ECO:0000313" key="7">
    <source>
        <dbReference type="EMBL" id="TGJ63394.1"/>
    </source>
</evidence>
<name>A0A7C8PEF6_ORBOL</name>
<evidence type="ECO:0000256" key="1">
    <source>
        <dbReference type="ARBA" id="ARBA00007447"/>
    </source>
</evidence>
<dbReference type="InterPro" id="IPR001461">
    <property type="entry name" value="Aspartic_peptidase_A1"/>
</dbReference>
<dbReference type="PANTHER" id="PTHR47965:SF12">
    <property type="entry name" value="ASPARTIC PROTEINASE 3-RELATED"/>
    <property type="match status" value="1"/>
</dbReference>
<keyword evidence="5" id="KW-0378">Hydrolase</keyword>
<gene>
    <name evidence="7" type="ORF">EYR41_011323</name>
</gene>
<reference evidence="7 8" key="1">
    <citation type="submission" date="2019-03" db="EMBL/GenBank/DDBJ databases">
        <title>Nematode-trapping fungi genome.</title>
        <authorList>
            <person name="Vidal-Diez De Ulzurrun G."/>
        </authorList>
    </citation>
    <scope>NUCLEOTIDE SEQUENCE [LARGE SCALE GENOMIC DNA]</scope>
    <source>
        <strain evidence="7 8">TWF154</strain>
    </source>
</reference>
<dbReference type="InterPro" id="IPR033121">
    <property type="entry name" value="PEPTIDASE_A1"/>
</dbReference>
<organism evidence="7 8">
    <name type="scientific">Orbilia oligospora</name>
    <name type="common">Nematode-trapping fungus</name>
    <name type="synonym">Arthrobotrys oligospora</name>
    <dbReference type="NCBI Taxonomy" id="2813651"/>
    <lineage>
        <taxon>Eukaryota</taxon>
        <taxon>Fungi</taxon>
        <taxon>Dikarya</taxon>
        <taxon>Ascomycota</taxon>
        <taxon>Pezizomycotina</taxon>
        <taxon>Orbiliomycetes</taxon>
        <taxon>Orbiliales</taxon>
        <taxon>Orbiliaceae</taxon>
        <taxon>Orbilia</taxon>
    </lineage>
</organism>
<sequence>MASNFSRWILPVLSVFILLSSALQATKTFTLDLIDESEKYHRNLLQRQAGDEWRSIDIIYNSTQFNFFVDVKIGDARKNLKLRVLQSSHTWVASPWSTTQDCPPLTEERPCSAARNSGFFSLYPPDSSSSRNLSARGSFDIEYNDYSYVIGNWVRDKFQIGQLTLDDVNFGVGQSYNSTPTIGLGRSNSDSEYSTFLEVMQEKDIINTPSYGIYVGDIRGREGSSGSITFGGIDVAKFTRPLRTLSSKSSYALNLLGIDIVTEGKVVSKPLEQPEGLHRASTLSFSTASIHIPTDVFNVVMAHLGAEEPYYSIRTLPPDDSGLNFTFTDGLSIFVPYSQMAVPVSGSDNQYFLLLLPNDKKIIMGTPFFRSAYIFYDFQNEEFSIAPALYNITASNVTEVGVNNASISDVKWLYENPTQSSIPSPSSELGVLNTAVIVGGAVGGSAVVAITVALCFYLFYYRPKHRGIIAVIPQTQGNGMGQAPPPVSHHNEHVNRQISPVKSSYSSPVTSPTLATSTAPWVRPENIAVLLVHVPTQTK</sequence>
<evidence type="ECO:0000256" key="3">
    <source>
        <dbReference type="ARBA" id="ARBA00022729"/>
    </source>
</evidence>
<comment type="similarity">
    <text evidence="1">Belongs to the peptidase A1 family.</text>
</comment>
<evidence type="ECO:0000313" key="8">
    <source>
        <dbReference type="Proteomes" id="UP000297595"/>
    </source>
</evidence>
<dbReference type="GO" id="GO:0004190">
    <property type="term" value="F:aspartic-type endopeptidase activity"/>
    <property type="evidence" value="ECO:0007669"/>
    <property type="project" value="UniProtKB-KW"/>
</dbReference>
<dbReference type="GO" id="GO:0009277">
    <property type="term" value="C:fungal-type cell wall"/>
    <property type="evidence" value="ECO:0007669"/>
    <property type="project" value="TreeGrafter"/>
</dbReference>
<dbReference type="GO" id="GO:0006508">
    <property type="term" value="P:proteolysis"/>
    <property type="evidence" value="ECO:0007669"/>
    <property type="project" value="UniProtKB-KW"/>
</dbReference>
<keyword evidence="2" id="KW-0645">Protease</keyword>